<keyword evidence="5 6" id="KW-0472">Membrane</keyword>
<feature type="domain" description="ABC3 transporter permease C-terminal" evidence="7">
    <location>
        <begin position="713"/>
        <end position="826"/>
    </location>
</feature>
<evidence type="ECO:0000259" key="7">
    <source>
        <dbReference type="Pfam" id="PF02687"/>
    </source>
</evidence>
<evidence type="ECO:0000256" key="1">
    <source>
        <dbReference type="ARBA" id="ARBA00004651"/>
    </source>
</evidence>
<dbReference type="RefSeq" id="WP_127743297.1">
    <property type="nucleotide sequence ID" value="NZ_SACN01000001.1"/>
</dbReference>
<comment type="subcellular location">
    <subcellularLocation>
        <location evidence="1">Cell membrane</location>
        <topology evidence="1">Multi-pass membrane protein</topology>
    </subcellularLocation>
</comment>
<feature type="transmembrane region" description="Helical" evidence="6">
    <location>
        <begin position="710"/>
        <end position="733"/>
    </location>
</feature>
<feature type="transmembrane region" description="Helical" evidence="6">
    <location>
        <begin position="437"/>
        <end position="461"/>
    </location>
</feature>
<dbReference type="InterPro" id="IPR050250">
    <property type="entry name" value="Macrolide_Exporter_MacB"/>
</dbReference>
<evidence type="ECO:0000256" key="4">
    <source>
        <dbReference type="ARBA" id="ARBA00022989"/>
    </source>
</evidence>
<feature type="domain" description="MacB-like periplasmic core" evidence="8">
    <location>
        <begin position="21"/>
        <end position="244"/>
    </location>
</feature>
<evidence type="ECO:0000313" key="10">
    <source>
        <dbReference type="Proteomes" id="UP000282971"/>
    </source>
</evidence>
<dbReference type="PROSITE" id="PS51257">
    <property type="entry name" value="PROKAR_LIPOPROTEIN"/>
    <property type="match status" value="1"/>
</dbReference>
<evidence type="ECO:0000259" key="8">
    <source>
        <dbReference type="Pfam" id="PF12704"/>
    </source>
</evidence>
<feature type="transmembrane region" description="Helical" evidence="6">
    <location>
        <begin position="754"/>
        <end position="777"/>
    </location>
</feature>
<dbReference type="InterPro" id="IPR025857">
    <property type="entry name" value="MacB_PCD"/>
</dbReference>
<sequence length="833" mass="91150">MWRNYLTVGIRALAKSRAYAFINILGLAIGMAACLMILLFVRYELTYDATLPGAENAYQFQSHYKSPETGNEMNLQMTAYVAGQRLKKDFPQVDKLVYALSASPIVTKDGQATPSDDVLLVDGNLFDVLQFPFLRGNPATALQSAGSLVVTESEAIKRFGTVDALGKTLTMGARGRTFDYRVTGVTADTPKNSAIKFNMVGRIDPNSYFADIPEFLDSWGWQSGWVFVTLRPGANPAAIRSQLPAWEKRNIPDETIAGLRTNAGDDQDWHLVNVRDIHLGKAQGGSMTPGNDRRTVYTFAVIAVLILAMACVNFTNLATARAGQRAREVALRKVLGASRKQLIAQFLTESVLMSAIAMLVALAMVELSLPWFAAFLKADLALHYWGVDGVLLPMILLVLVVGLAGGLYPAFILSGFQPARVLKANKSSADASGSGRLRSVLVIGQFAVSIGLIVCTAVIYAQTVYAQTVDPGFKRDGILQIDNAGRIRDHAARRSLVDEIKRVDGVLAAATTSIGVNTRNSSNRGFQVEGRNESILIGTYAIDPDFFATMGLRKVAGRLLDRNRAMDDATLPFPSQPEADAALNRRGLNVVMNELALKRLGFADPQAAIGKTVKTSMVDTKYGATPVTIVGVVNDTRFRSVRTPMEPMMFYRDQGGDDYVIVRYTGDPAAVRARIERLWKSRQPAVPFEAQFSDDIMTRLYEAETARAQIFASFAILAVIVGCLGLFGLASFTAERRTKEIGIRKVLGARTRDIVQLLVWQFSRPVLIANLIAWPVAWWVMRDWLNTFDSRITLTPVPFVIAGAIALVIAIGTISAHAVRVARANPIHALRYE</sequence>
<evidence type="ECO:0000256" key="6">
    <source>
        <dbReference type="SAM" id="Phobius"/>
    </source>
</evidence>
<dbReference type="GO" id="GO:0005886">
    <property type="term" value="C:plasma membrane"/>
    <property type="evidence" value="ECO:0007669"/>
    <property type="project" value="UniProtKB-SubCell"/>
</dbReference>
<accession>A0A437M9B3</accession>
<proteinExistence type="predicted"/>
<evidence type="ECO:0000256" key="3">
    <source>
        <dbReference type="ARBA" id="ARBA00022692"/>
    </source>
</evidence>
<feature type="transmembrane region" description="Helical" evidence="6">
    <location>
        <begin position="20"/>
        <end position="41"/>
    </location>
</feature>
<dbReference type="EMBL" id="SACN01000001">
    <property type="protein sequence ID" value="RVT94115.1"/>
    <property type="molecule type" value="Genomic_DNA"/>
</dbReference>
<evidence type="ECO:0000313" key="9">
    <source>
        <dbReference type="EMBL" id="RVT94115.1"/>
    </source>
</evidence>
<feature type="transmembrane region" description="Helical" evidence="6">
    <location>
        <begin position="296"/>
        <end position="318"/>
    </location>
</feature>
<protein>
    <submittedName>
        <fullName evidence="9">FtsX-like permease family protein</fullName>
    </submittedName>
</protein>
<dbReference type="Pfam" id="PF12704">
    <property type="entry name" value="MacB_PCD"/>
    <property type="match status" value="2"/>
</dbReference>
<reference evidence="9 10" key="1">
    <citation type="submission" date="2019-01" db="EMBL/GenBank/DDBJ databases">
        <authorList>
            <person name="Chen W.-M."/>
        </authorList>
    </citation>
    <scope>NUCLEOTIDE SEQUENCE [LARGE SCALE GENOMIC DNA]</scope>
    <source>
        <strain evidence="9 10">CCP-7</strain>
    </source>
</reference>
<evidence type="ECO:0000256" key="2">
    <source>
        <dbReference type="ARBA" id="ARBA00022475"/>
    </source>
</evidence>
<dbReference type="PANTHER" id="PTHR30572">
    <property type="entry name" value="MEMBRANE COMPONENT OF TRANSPORTER-RELATED"/>
    <property type="match status" value="1"/>
</dbReference>
<organism evidence="9 10">
    <name type="scientific">Sphingomonas crocodyli</name>
    <dbReference type="NCBI Taxonomy" id="1979270"/>
    <lineage>
        <taxon>Bacteria</taxon>
        <taxon>Pseudomonadati</taxon>
        <taxon>Pseudomonadota</taxon>
        <taxon>Alphaproteobacteria</taxon>
        <taxon>Sphingomonadales</taxon>
        <taxon>Sphingomonadaceae</taxon>
        <taxon>Sphingomonas</taxon>
    </lineage>
</organism>
<dbReference type="Pfam" id="PF02687">
    <property type="entry name" value="FtsX"/>
    <property type="match status" value="2"/>
</dbReference>
<feature type="transmembrane region" description="Helical" evidence="6">
    <location>
        <begin position="390"/>
        <end position="416"/>
    </location>
</feature>
<keyword evidence="2" id="KW-1003">Cell membrane</keyword>
<gene>
    <name evidence="9" type="ORF">EOD43_09755</name>
</gene>
<dbReference type="AlphaFoldDB" id="A0A437M9B3"/>
<dbReference type="OrthoDB" id="9770036at2"/>
<evidence type="ECO:0000256" key="5">
    <source>
        <dbReference type="ARBA" id="ARBA00023136"/>
    </source>
</evidence>
<keyword evidence="3 6" id="KW-0812">Transmembrane</keyword>
<dbReference type="GO" id="GO:0022857">
    <property type="term" value="F:transmembrane transporter activity"/>
    <property type="evidence" value="ECO:0007669"/>
    <property type="project" value="TreeGrafter"/>
</dbReference>
<keyword evidence="4 6" id="KW-1133">Transmembrane helix</keyword>
<keyword evidence="10" id="KW-1185">Reference proteome</keyword>
<feature type="domain" description="ABC3 transporter permease C-terminal" evidence="7">
    <location>
        <begin position="301"/>
        <end position="410"/>
    </location>
</feature>
<comment type="caution">
    <text evidence="9">The sequence shown here is derived from an EMBL/GenBank/DDBJ whole genome shotgun (WGS) entry which is preliminary data.</text>
</comment>
<dbReference type="Proteomes" id="UP000282971">
    <property type="component" value="Unassembled WGS sequence"/>
</dbReference>
<name>A0A437M9B3_9SPHN</name>
<feature type="domain" description="MacB-like periplasmic core" evidence="8">
    <location>
        <begin position="447"/>
        <end position="677"/>
    </location>
</feature>
<dbReference type="InterPro" id="IPR003838">
    <property type="entry name" value="ABC3_permease_C"/>
</dbReference>
<feature type="transmembrane region" description="Helical" evidence="6">
    <location>
        <begin position="342"/>
        <end position="365"/>
    </location>
</feature>
<feature type="transmembrane region" description="Helical" evidence="6">
    <location>
        <begin position="797"/>
        <end position="819"/>
    </location>
</feature>
<dbReference type="PANTHER" id="PTHR30572:SF18">
    <property type="entry name" value="ABC-TYPE MACROLIDE FAMILY EXPORT SYSTEM PERMEASE COMPONENT 2"/>
    <property type="match status" value="1"/>
</dbReference>